<feature type="repeat" description="ANK" evidence="3">
    <location>
        <begin position="556"/>
        <end position="588"/>
    </location>
</feature>
<dbReference type="Gene3D" id="1.25.40.20">
    <property type="entry name" value="Ankyrin repeat-containing domain"/>
    <property type="match status" value="10"/>
</dbReference>
<dbReference type="EMBL" id="MU864929">
    <property type="protein sequence ID" value="KAK4466834.1"/>
    <property type="molecule type" value="Genomic_DNA"/>
</dbReference>
<name>A0AAV9I137_9PEZI</name>
<evidence type="ECO:0000259" key="4">
    <source>
        <dbReference type="Pfam" id="PF22939"/>
    </source>
</evidence>
<evidence type="ECO:0000256" key="2">
    <source>
        <dbReference type="ARBA" id="ARBA00023043"/>
    </source>
</evidence>
<evidence type="ECO:0000259" key="5">
    <source>
        <dbReference type="Pfam" id="PF24883"/>
    </source>
</evidence>
<organism evidence="6 7">
    <name type="scientific">Cladorrhinum samala</name>
    <dbReference type="NCBI Taxonomy" id="585594"/>
    <lineage>
        <taxon>Eukaryota</taxon>
        <taxon>Fungi</taxon>
        <taxon>Dikarya</taxon>
        <taxon>Ascomycota</taxon>
        <taxon>Pezizomycotina</taxon>
        <taxon>Sordariomycetes</taxon>
        <taxon>Sordariomycetidae</taxon>
        <taxon>Sordariales</taxon>
        <taxon>Podosporaceae</taxon>
        <taxon>Cladorrhinum</taxon>
    </lineage>
</organism>
<feature type="repeat" description="ANK" evidence="3">
    <location>
        <begin position="589"/>
        <end position="621"/>
    </location>
</feature>
<dbReference type="Pfam" id="PF24883">
    <property type="entry name" value="NPHP3_N"/>
    <property type="match status" value="1"/>
</dbReference>
<dbReference type="Pfam" id="PF22939">
    <property type="entry name" value="WHD_GPIID"/>
    <property type="match status" value="1"/>
</dbReference>
<comment type="caution">
    <text evidence="6">The sequence shown here is derived from an EMBL/GenBank/DDBJ whole genome shotgun (WGS) entry which is preliminary data.</text>
</comment>
<dbReference type="SUPFAM" id="SSF48403">
    <property type="entry name" value="Ankyrin repeat"/>
    <property type="match status" value="5"/>
</dbReference>
<evidence type="ECO:0000256" key="3">
    <source>
        <dbReference type="PROSITE-ProRule" id="PRU00023"/>
    </source>
</evidence>
<feature type="repeat" description="ANK" evidence="3">
    <location>
        <begin position="1203"/>
        <end position="1235"/>
    </location>
</feature>
<gene>
    <name evidence="6" type="ORF">QBC42DRAFT_215709</name>
</gene>
<evidence type="ECO:0000313" key="6">
    <source>
        <dbReference type="EMBL" id="KAK4466834.1"/>
    </source>
</evidence>
<reference evidence="6" key="2">
    <citation type="submission" date="2023-06" db="EMBL/GenBank/DDBJ databases">
        <authorList>
            <consortium name="Lawrence Berkeley National Laboratory"/>
            <person name="Mondo S.J."/>
            <person name="Hensen N."/>
            <person name="Bonometti L."/>
            <person name="Westerberg I."/>
            <person name="Brannstrom I.O."/>
            <person name="Guillou S."/>
            <person name="Cros-Aarteil S."/>
            <person name="Calhoun S."/>
            <person name="Haridas S."/>
            <person name="Kuo A."/>
            <person name="Pangilinan J."/>
            <person name="Riley R."/>
            <person name="Labutti K."/>
            <person name="Andreopoulos B."/>
            <person name="Lipzen A."/>
            <person name="Chen C."/>
            <person name="Yanf M."/>
            <person name="Daum C."/>
            <person name="Ng V."/>
            <person name="Clum A."/>
            <person name="Steindorff A."/>
            <person name="Ohm R."/>
            <person name="Martin F."/>
            <person name="Silar P."/>
            <person name="Natvig D."/>
            <person name="Lalanne C."/>
            <person name="Gautier V."/>
            <person name="Ament-Velasquez S.L."/>
            <person name="Kruys A."/>
            <person name="Hutchinson M.I."/>
            <person name="Powell A.J."/>
            <person name="Barry K."/>
            <person name="Miller A.N."/>
            <person name="Grigoriev I.V."/>
            <person name="Debuchy R."/>
            <person name="Gladieux P."/>
            <person name="Thoren M.H."/>
            <person name="Johannesson H."/>
        </authorList>
    </citation>
    <scope>NUCLEOTIDE SEQUENCE</scope>
    <source>
        <strain evidence="6">PSN324</strain>
    </source>
</reference>
<proteinExistence type="predicted"/>
<reference evidence="6" key="1">
    <citation type="journal article" date="2023" name="Mol. Phylogenet. Evol.">
        <title>Genome-scale phylogeny and comparative genomics of the fungal order Sordariales.</title>
        <authorList>
            <person name="Hensen N."/>
            <person name="Bonometti L."/>
            <person name="Westerberg I."/>
            <person name="Brannstrom I.O."/>
            <person name="Guillou S."/>
            <person name="Cros-Aarteil S."/>
            <person name="Calhoun S."/>
            <person name="Haridas S."/>
            <person name="Kuo A."/>
            <person name="Mondo S."/>
            <person name="Pangilinan J."/>
            <person name="Riley R."/>
            <person name="LaButti K."/>
            <person name="Andreopoulos B."/>
            <person name="Lipzen A."/>
            <person name="Chen C."/>
            <person name="Yan M."/>
            <person name="Daum C."/>
            <person name="Ng V."/>
            <person name="Clum A."/>
            <person name="Steindorff A."/>
            <person name="Ohm R.A."/>
            <person name="Martin F."/>
            <person name="Silar P."/>
            <person name="Natvig D.O."/>
            <person name="Lalanne C."/>
            <person name="Gautier V."/>
            <person name="Ament-Velasquez S.L."/>
            <person name="Kruys A."/>
            <person name="Hutchinson M.I."/>
            <person name="Powell A.J."/>
            <person name="Barry K."/>
            <person name="Miller A.N."/>
            <person name="Grigoriev I.V."/>
            <person name="Debuchy R."/>
            <person name="Gladieux P."/>
            <person name="Hiltunen Thoren M."/>
            <person name="Johannesson H."/>
        </authorList>
    </citation>
    <scope>NUCLEOTIDE SEQUENCE</scope>
    <source>
        <strain evidence="6">PSN324</strain>
    </source>
</reference>
<dbReference type="Proteomes" id="UP001321749">
    <property type="component" value="Unassembled WGS sequence"/>
</dbReference>
<dbReference type="Pfam" id="PF00023">
    <property type="entry name" value="Ank"/>
    <property type="match status" value="1"/>
</dbReference>
<sequence>MGSPPDISDEYDIVDHDETSLTPEDIAKIRDWLQPTDYLSESGEFQRHLSSQAPGTGLWICQTADYQKWHDSSDHGSLWIKGVPGAGKSVMAASIIQHLQSTEACPVLFFFFRNIVAANFSPRALLRDWLAQLLPFSPKLQFILKARLESSLAEYTDNDLFQLLLDGASCVSKVYCVADALDEMGSDNRPFLDKLNSLARHRPGSLKLLMTSRPKQYLQSALRDTSIVHISLQQQLVDVDIAAYLHHRLNKFTRSDATKINKPQLLEMVAKRSEGLFLYAKLTMDQLEAALADHDIQVDVHSLEASLPIGLEETYTNLLLKHRQESDISADLQILVLEMVTHASRPLRLSELASLIKVLFPDTTAPAGFKALISTCCGPLIEVHEDETLQVIHHSFTEFLRGETRNSVSEGAKFPVIDTRHAHKHMAINCLRYLQSGSLLLGHERQEEKPFDYQEARLQHPFLGYAMDNWAYHASFYDVRDEGFFGVVTEFATPDNVTFRRWLGVKWIISDTLPGERAATVPTALHVAAFAGLSELCLELIHNHDTSVSVSATDQLGCLPIHWAAEKGHLNVASVLIQHHTDPDPEDLVGVKPIHLAAWRGHSAIVQLLCEAGATPNSIRTVYIGRRSQHHRKGGGGGLILPGESAIFYASQCGHVDTILAMIRFCTPEMLELLLCECCWFDWTDCVLALLENSDVSANAAYLGTTALHHAISSVNVKLVEALIRRGADVCKTSQCRNRHGDPFLAPLHNLIHVLRHENFEDCHKILQMLLDAGADTEQTDNHGDTPLLSSVRSVFLGDRHVRMIETLLDAGADVTKAAKMYGLTALHRAVQVRANADVVLALLAHGSDPKHKSFQGETALHFSLGRPNSCRRKSSKSEMEEMIKVARHLLDWGADLSIRDYGGCSALQNAMLVEPEIFSMLISRCDDRSAKLDCWFRLGTPHWDTDPRGDEGLTPEKFAQYIEIFLAQGIEIDTRREKDGRTLFLCCGRSLQKLQILKTFGAQTDAVDNEGYNVLHIRLLEHLRWSEGPVEAMQKSMQDQINELGLDPLSRGHSGNTLLHHVAAKYIPGYLPFVRWLLSLGIPVNAVNGNGSTALHLFQETYSGRYPAYYHPDSHLIHVINVNSDVNFEIRDKNGLTALHMAAAKSAIHVSVLVASGANLTSLTGDGQNALHLACRAQRSNVATLILCEYPGVIDLEQKDSFWRTPLHYACSSGDPELVALLLRHGANVHATAHNGSTPLHSCALSTVEQMIWDFSDLSSTRPWLRGPPADPLRPSKPWLQTTSESAAEYERAVTFVKNSLPGAGVIAKMLLDAGSDPAATMATRCTTLDLALYHGCSEIVEIFYQDEELFDKAMGKLTSTDKSSARRRSERRAQLRAHAALTRPRSFERILSNDKTLVEAILASPEDYLNLLRPDEFAKLINNGFNPADTSSSSYYNLLRRLMKPGYVEIVKRVAPFVLHYSSSETLLEHRKRLMDAEDSWAENPARTALQLACVSSESNMLMLRLLVEKIKVDVNARSARSNEEYDADNDYGEYPSPPYKHPSGLETYAGGTALHVLASGHHYWQLEALRYLLANGADVNAVDHMGRTPLHCAAQPESGQTEHYGSQFWAPAALRILLAHGANPDLLDYDGNSAVHAACREVKKPEILQELLRAGADMTAGIRSPIFEVLNSSTDTKILEFLLAHGVGCDAVDESRGADFPNTMLRVKGEQPSRKMYALLCSAFPFYLGSYTSLPLLRCLMENGANPYLPLNENETLIHLIFQLGTFGALSTLLEEPCISRIDFNHRDQRGRTVLMAVCDWRFSFLGCKPEQVPCSTRSLPLRILDFVQSVDATLADDQGRTSLHHLLDNPHAPESFVLDFTSHPRVAATLFVKDNRGFSPLDCALRTLRPGVCAFLLSKGANILQADPDGATMLHHLAAQCVFRDLTKESLPLWRQFLKAGGNINCRDNKGNTPLLTYLSSPPRKAPEDHPYWRWGEDRNPRLAYVSDEKIPAHVAHYPEFFEGSENNRGVDIFAMNNDGETALHVIAWRIKKYDAALVDMMLKRGADLIVEDEKGRTAGDVANALGKNEILEVLSRRK</sequence>
<evidence type="ECO:0000256" key="1">
    <source>
        <dbReference type="ARBA" id="ARBA00022737"/>
    </source>
</evidence>
<feature type="repeat" description="ANK" evidence="3">
    <location>
        <begin position="2023"/>
        <end position="2058"/>
    </location>
</feature>
<feature type="repeat" description="ANK" evidence="3">
    <location>
        <begin position="1588"/>
        <end position="1632"/>
    </location>
</feature>
<feature type="domain" description="Nephrocystin 3-like N-terminal" evidence="5">
    <location>
        <begin position="55"/>
        <end position="213"/>
    </location>
</feature>
<dbReference type="InterPro" id="IPR036770">
    <property type="entry name" value="Ankyrin_rpt-contain_sf"/>
</dbReference>
<dbReference type="SMART" id="SM00248">
    <property type="entry name" value="ANK"/>
    <property type="match status" value="24"/>
</dbReference>
<dbReference type="Gene3D" id="3.40.50.300">
    <property type="entry name" value="P-loop containing nucleotide triphosphate hydrolases"/>
    <property type="match status" value="1"/>
</dbReference>
<dbReference type="PROSITE" id="PS50297">
    <property type="entry name" value="ANK_REP_REGION"/>
    <property type="match status" value="6"/>
</dbReference>
<dbReference type="Pfam" id="PF13637">
    <property type="entry name" value="Ank_4"/>
    <property type="match status" value="1"/>
</dbReference>
<dbReference type="PANTHER" id="PTHR24126">
    <property type="entry name" value="ANKYRIN REPEAT, PH AND SEC7 DOMAIN CONTAINING PROTEIN SECG-RELATED"/>
    <property type="match status" value="1"/>
</dbReference>
<dbReference type="PROSITE" id="PS50088">
    <property type="entry name" value="ANK_REPEAT"/>
    <property type="match status" value="8"/>
</dbReference>
<evidence type="ECO:0000313" key="7">
    <source>
        <dbReference type="Proteomes" id="UP001321749"/>
    </source>
</evidence>
<feature type="repeat" description="ANK" evidence="3">
    <location>
        <begin position="703"/>
        <end position="735"/>
    </location>
</feature>
<dbReference type="InterPro" id="IPR027417">
    <property type="entry name" value="P-loop_NTPase"/>
</dbReference>
<feature type="repeat" description="ANK" evidence="3">
    <location>
        <begin position="1633"/>
        <end position="1666"/>
    </location>
</feature>
<feature type="repeat" description="ANK" evidence="3">
    <location>
        <begin position="1552"/>
        <end position="1587"/>
    </location>
</feature>
<protein>
    <submittedName>
        <fullName evidence="6">Ankyrin-2</fullName>
    </submittedName>
</protein>
<dbReference type="SUPFAM" id="SSF52540">
    <property type="entry name" value="P-loop containing nucleoside triphosphate hydrolases"/>
    <property type="match status" value="1"/>
</dbReference>
<dbReference type="InterPro" id="IPR056884">
    <property type="entry name" value="NPHP3-like_N"/>
</dbReference>
<dbReference type="InterPro" id="IPR002110">
    <property type="entry name" value="Ankyrin_rpt"/>
</dbReference>
<dbReference type="Pfam" id="PF12796">
    <property type="entry name" value="Ank_2"/>
    <property type="match status" value="5"/>
</dbReference>
<dbReference type="InterPro" id="IPR054471">
    <property type="entry name" value="GPIID_WHD"/>
</dbReference>
<keyword evidence="7" id="KW-1185">Reference proteome</keyword>
<keyword evidence="2 3" id="KW-0040">ANK repeat</keyword>
<feature type="domain" description="GPI inositol-deacylase winged helix" evidence="4">
    <location>
        <begin position="336"/>
        <end position="407"/>
    </location>
</feature>
<accession>A0AAV9I137</accession>
<keyword evidence="1" id="KW-0677">Repeat</keyword>